<feature type="signal peptide" evidence="1">
    <location>
        <begin position="1"/>
        <end position="20"/>
    </location>
</feature>
<sequence length="304" mass="33375">MKPNLLAILLAIALASPCLSQDIEPRRWTPLPVGTNVVGFGYGSASGDTTFDPVLNVENAKTSVDSVAFSFVKPIALARRTARLDVLIPQLNARWDGLIDGRPQTVKRSGLGDPIVRFSFNFLGSPARRLKEFIEQNRKNAGKSKTVAGAALSLTLPWGEYQSDKLLNLGQNRYTLRPQVGVVHTRGDWSFELTGSTFIHSDNDDFFNGGTRSQDPLYAAQTHLIKVFKPGLWAAISMGYGNGGKSEVNGVSKNDRRESVLQAFTLGLPLTRSQNMKMAYIRTNAKNNLGSTLDSFIIAWSHMF</sequence>
<evidence type="ECO:0000256" key="1">
    <source>
        <dbReference type="SAM" id="SignalP"/>
    </source>
</evidence>
<dbReference type="Pfam" id="PF13557">
    <property type="entry name" value="Phenol_MetA_deg"/>
    <property type="match status" value="1"/>
</dbReference>
<evidence type="ECO:0000313" key="3">
    <source>
        <dbReference type="Proteomes" id="UP000617628"/>
    </source>
</evidence>
<accession>A0A934VQT5</accession>
<protein>
    <submittedName>
        <fullName evidence="2">Transporter</fullName>
    </submittedName>
</protein>
<proteinExistence type="predicted"/>
<evidence type="ECO:0000313" key="2">
    <source>
        <dbReference type="EMBL" id="MBK1876829.1"/>
    </source>
</evidence>
<dbReference type="AlphaFoldDB" id="A0A934VQT5"/>
<dbReference type="RefSeq" id="WP_200355043.1">
    <property type="nucleotide sequence ID" value="NZ_JAENIL010000012.1"/>
</dbReference>
<dbReference type="Proteomes" id="UP000617628">
    <property type="component" value="Unassembled WGS sequence"/>
</dbReference>
<dbReference type="InterPro" id="IPR025737">
    <property type="entry name" value="FApF"/>
</dbReference>
<comment type="caution">
    <text evidence="2">The sequence shown here is derived from an EMBL/GenBank/DDBJ whole genome shotgun (WGS) entry which is preliminary data.</text>
</comment>
<gene>
    <name evidence="2" type="ORF">JIN87_08120</name>
</gene>
<reference evidence="2" key="1">
    <citation type="submission" date="2021-01" db="EMBL/GenBank/DDBJ databases">
        <title>Modified the classification status of verrucomicrobia.</title>
        <authorList>
            <person name="Feng X."/>
        </authorList>
    </citation>
    <scope>NUCLEOTIDE SEQUENCE</scope>
    <source>
        <strain evidence="2">KCTC 13126</strain>
    </source>
</reference>
<dbReference type="EMBL" id="JAENIL010000012">
    <property type="protein sequence ID" value="MBK1876829.1"/>
    <property type="molecule type" value="Genomic_DNA"/>
</dbReference>
<keyword evidence="3" id="KW-1185">Reference proteome</keyword>
<keyword evidence="1" id="KW-0732">Signal</keyword>
<feature type="chain" id="PRO_5037050285" evidence="1">
    <location>
        <begin position="21"/>
        <end position="304"/>
    </location>
</feature>
<organism evidence="2 3">
    <name type="scientific">Pelagicoccus mobilis</name>
    <dbReference type="NCBI Taxonomy" id="415221"/>
    <lineage>
        <taxon>Bacteria</taxon>
        <taxon>Pseudomonadati</taxon>
        <taxon>Verrucomicrobiota</taxon>
        <taxon>Opitutia</taxon>
        <taxon>Puniceicoccales</taxon>
        <taxon>Pelagicoccaceae</taxon>
        <taxon>Pelagicoccus</taxon>
    </lineage>
</organism>
<name>A0A934VQT5_9BACT</name>